<feature type="region of interest" description="Disordered" evidence="1">
    <location>
        <begin position="257"/>
        <end position="294"/>
    </location>
</feature>
<protein>
    <submittedName>
        <fullName evidence="2">Uncharacterized protein</fullName>
    </submittedName>
</protein>
<dbReference type="Proteomes" id="UP000276215">
    <property type="component" value="Unassembled WGS sequence"/>
</dbReference>
<proteinExistence type="predicted"/>
<evidence type="ECO:0000313" key="2">
    <source>
        <dbReference type="EMBL" id="RPB01024.1"/>
    </source>
</evidence>
<dbReference type="EMBL" id="ML120376">
    <property type="protein sequence ID" value="RPB01024.1"/>
    <property type="molecule type" value="Genomic_DNA"/>
</dbReference>
<gene>
    <name evidence="2" type="ORF">L873DRAFT_1842683</name>
</gene>
<keyword evidence="3" id="KW-1185">Reference proteome</keyword>
<sequence length="659" mass="71115">MEISRFPWQSESKMSELTTLIKPAPSTSSILTHQQTLLFKIRQISIQSLAPFLITGKKSLEGSVPTKPILTYTIANGHNFGKTANATEAPKNIGHGNKARKLIPAAAAVKSVGFMFKVEKQYKPAMSRREVIFTAEKPPNQLPKRPVVFAKQSDLEFIKDSVSPQAVFASAKVVEPEEYRSTYSIFTAGKLVSVFSINEPEHEPTNASTSRESYLKVFSSLMDSLETKTVTNRGPVSSDVTSKDLEAKKYVKREEHRSGYSRFTAGKPVSGLSINDPGPKPTNPSTSPKDTLRGTKISVLTLADENVDKLKDEVISPAEVNQDVKHWKSPSDHARPPAKKPMTPLRKRRIGPVKEVEINVINSAIPPEVVSGDAEIKDLLVQTNNTNKSICVQAALSHNSCEELINLLLITPGTPLPDDEDDAEPCVEDASPTLAFTPETPLPLDTKFDLENPGFTNEIPTIIDSSKDLKTPSIKKNKPGDSQDESLILTIAATTPLPVGTEFNSETTSWIFCGAPSESLLGVDGDNKLLYASSSSCTIFTAGKPTKLLREGSVASVKEPEIELTNASISPKILSGVDEVLDRFVEVVALCSEDVASSLSIAAKAPLPGDADSRSKDTALTLALALEAPLPADAELNLEPHESTPETASSEQAGSDKNP</sequence>
<organism evidence="2 3">
    <name type="scientific">Choiromyces venosus 120613-1</name>
    <dbReference type="NCBI Taxonomy" id="1336337"/>
    <lineage>
        <taxon>Eukaryota</taxon>
        <taxon>Fungi</taxon>
        <taxon>Dikarya</taxon>
        <taxon>Ascomycota</taxon>
        <taxon>Pezizomycotina</taxon>
        <taxon>Pezizomycetes</taxon>
        <taxon>Pezizales</taxon>
        <taxon>Tuberaceae</taxon>
        <taxon>Choiromyces</taxon>
    </lineage>
</organism>
<feature type="region of interest" description="Disordered" evidence="1">
    <location>
        <begin position="631"/>
        <end position="659"/>
    </location>
</feature>
<feature type="region of interest" description="Disordered" evidence="1">
    <location>
        <begin position="324"/>
        <end position="344"/>
    </location>
</feature>
<evidence type="ECO:0000313" key="3">
    <source>
        <dbReference type="Proteomes" id="UP000276215"/>
    </source>
</evidence>
<name>A0A3N4JRR8_9PEZI</name>
<accession>A0A3N4JRR8</accession>
<reference evidence="2 3" key="1">
    <citation type="journal article" date="2018" name="Nat. Ecol. Evol.">
        <title>Pezizomycetes genomes reveal the molecular basis of ectomycorrhizal truffle lifestyle.</title>
        <authorList>
            <person name="Murat C."/>
            <person name="Payen T."/>
            <person name="Noel B."/>
            <person name="Kuo A."/>
            <person name="Morin E."/>
            <person name="Chen J."/>
            <person name="Kohler A."/>
            <person name="Krizsan K."/>
            <person name="Balestrini R."/>
            <person name="Da Silva C."/>
            <person name="Montanini B."/>
            <person name="Hainaut M."/>
            <person name="Levati E."/>
            <person name="Barry K.W."/>
            <person name="Belfiori B."/>
            <person name="Cichocki N."/>
            <person name="Clum A."/>
            <person name="Dockter R.B."/>
            <person name="Fauchery L."/>
            <person name="Guy J."/>
            <person name="Iotti M."/>
            <person name="Le Tacon F."/>
            <person name="Lindquist E.A."/>
            <person name="Lipzen A."/>
            <person name="Malagnac F."/>
            <person name="Mello A."/>
            <person name="Molinier V."/>
            <person name="Miyauchi S."/>
            <person name="Poulain J."/>
            <person name="Riccioni C."/>
            <person name="Rubini A."/>
            <person name="Sitrit Y."/>
            <person name="Splivallo R."/>
            <person name="Traeger S."/>
            <person name="Wang M."/>
            <person name="Zifcakova L."/>
            <person name="Wipf D."/>
            <person name="Zambonelli A."/>
            <person name="Paolocci F."/>
            <person name="Nowrousian M."/>
            <person name="Ottonello S."/>
            <person name="Baldrian P."/>
            <person name="Spatafora J.W."/>
            <person name="Henrissat B."/>
            <person name="Nagy L.G."/>
            <person name="Aury J.M."/>
            <person name="Wincker P."/>
            <person name="Grigoriev I.V."/>
            <person name="Bonfante P."/>
            <person name="Martin F.M."/>
        </authorList>
    </citation>
    <scope>NUCLEOTIDE SEQUENCE [LARGE SCALE GENOMIC DNA]</scope>
    <source>
        <strain evidence="2 3">120613-1</strain>
    </source>
</reference>
<feature type="compositionally biased region" description="Polar residues" evidence="1">
    <location>
        <begin position="645"/>
        <end position="659"/>
    </location>
</feature>
<dbReference type="AlphaFoldDB" id="A0A3N4JRR8"/>
<dbReference type="OrthoDB" id="5510554at2759"/>
<feature type="compositionally biased region" description="Basic and acidic residues" evidence="1">
    <location>
        <begin position="324"/>
        <end position="335"/>
    </location>
</feature>
<evidence type="ECO:0000256" key="1">
    <source>
        <dbReference type="SAM" id="MobiDB-lite"/>
    </source>
</evidence>